<keyword evidence="9" id="KW-0325">Glycoprotein</keyword>
<keyword evidence="5 10" id="KW-1133">Transmembrane helix</keyword>
<accession>A0AAD8ARJ2</accession>
<evidence type="ECO:0000256" key="4">
    <source>
        <dbReference type="ARBA" id="ARBA00022692"/>
    </source>
</evidence>
<dbReference type="PRINTS" id="PR01610">
    <property type="entry name" value="CD36ANTIGEN"/>
</dbReference>
<protein>
    <submittedName>
        <fullName evidence="11">Scavenger receptor class B member 1</fullName>
    </submittedName>
</protein>
<dbReference type="EMBL" id="JASAOG010000288">
    <property type="protein sequence ID" value="KAK0041111.1"/>
    <property type="molecule type" value="Genomic_DNA"/>
</dbReference>
<evidence type="ECO:0000256" key="5">
    <source>
        <dbReference type="ARBA" id="ARBA00022989"/>
    </source>
</evidence>
<dbReference type="Proteomes" id="UP001233172">
    <property type="component" value="Unassembled WGS sequence"/>
</dbReference>
<evidence type="ECO:0000313" key="12">
    <source>
        <dbReference type="Proteomes" id="UP001233172"/>
    </source>
</evidence>
<dbReference type="InterPro" id="IPR002159">
    <property type="entry name" value="CD36_fam"/>
</dbReference>
<dbReference type="Pfam" id="PF01130">
    <property type="entry name" value="CD36"/>
    <property type="match status" value="1"/>
</dbReference>
<sequence length="427" mass="48337">MRKTKFDIIWNDNGTVSYRQKRTFTFIPHMSSGNEMDNVTTINPFVATIAHSIQWLPYLLPVLTYLMNAANVDLFIVRPVHEVLWGYQDPTLSVLKPLMPNRIPTTSIGYFIQKNATDDGLYTVHTGADNIEQMGTISRYNGDRYVKSWSTSWANMVNGSDGTLCSPLELNRESLYVFASDICRSLKIDFKKEETLLRGIKVRRFEVEKNAFINASANKDNIGFCIPQSQCLPTGLLNLTTCQKPVNGFPIPIIMSLPHFLSADPEVSSSVLGLQPGQQEHSIYMDIEPWTGLVLQGEKKIQINIFIQQNPVLQQTAGIRTLYFPIFWLNESSVIDDEHAKILVSQLFTPMKIVDIVKYVILAISLTSFAISAAVWLIGTFISQHKKKAIVQEDDPREPCLKTSNSTYSDFRSEMEKLGFGYERLNT</sequence>
<dbReference type="PANTHER" id="PTHR11923:SF51">
    <property type="entry name" value="LYSOSOME MEMBRANE PROTEIN 2"/>
    <property type="match status" value="1"/>
</dbReference>
<keyword evidence="12" id="KW-1185">Reference proteome</keyword>
<dbReference type="InterPro" id="IPR005428">
    <property type="entry name" value="CD36/SCARB1/SNMP1"/>
</dbReference>
<comment type="similarity">
    <text evidence="2">Belongs to the CD36 family.</text>
</comment>
<organism evidence="11 12">
    <name type="scientific">Biomphalaria pfeifferi</name>
    <name type="common">Bloodfluke planorb</name>
    <name type="synonym">Freshwater snail</name>
    <dbReference type="NCBI Taxonomy" id="112525"/>
    <lineage>
        <taxon>Eukaryota</taxon>
        <taxon>Metazoa</taxon>
        <taxon>Spiralia</taxon>
        <taxon>Lophotrochozoa</taxon>
        <taxon>Mollusca</taxon>
        <taxon>Gastropoda</taxon>
        <taxon>Heterobranchia</taxon>
        <taxon>Euthyneura</taxon>
        <taxon>Panpulmonata</taxon>
        <taxon>Hygrophila</taxon>
        <taxon>Lymnaeoidea</taxon>
        <taxon>Planorbidae</taxon>
        <taxon>Biomphalaria</taxon>
    </lineage>
</organism>
<keyword evidence="4 10" id="KW-0812">Transmembrane</keyword>
<evidence type="ECO:0000256" key="6">
    <source>
        <dbReference type="ARBA" id="ARBA00023136"/>
    </source>
</evidence>
<reference evidence="11" key="1">
    <citation type="journal article" date="2023" name="PLoS Negl. Trop. Dis.">
        <title>A genome sequence for Biomphalaria pfeifferi, the major vector snail for the human-infecting parasite Schistosoma mansoni.</title>
        <authorList>
            <person name="Bu L."/>
            <person name="Lu L."/>
            <person name="Laidemitt M.R."/>
            <person name="Zhang S.M."/>
            <person name="Mutuku M."/>
            <person name="Mkoji G."/>
            <person name="Steinauer M."/>
            <person name="Loker E.S."/>
        </authorList>
    </citation>
    <scope>NUCLEOTIDE SEQUENCE</scope>
    <source>
        <strain evidence="11">KasaAsao</strain>
    </source>
</reference>
<dbReference type="PANTHER" id="PTHR11923">
    <property type="entry name" value="SCAVENGER RECEPTOR CLASS B TYPE-1 SR-B1"/>
    <property type="match status" value="1"/>
</dbReference>
<keyword evidence="8 11" id="KW-0675">Receptor</keyword>
<evidence type="ECO:0000313" key="11">
    <source>
        <dbReference type="EMBL" id="KAK0041111.1"/>
    </source>
</evidence>
<gene>
    <name evidence="11" type="ORF">Bpfe_029478</name>
</gene>
<name>A0AAD8ARJ2_BIOPF</name>
<evidence type="ECO:0000256" key="3">
    <source>
        <dbReference type="ARBA" id="ARBA00022475"/>
    </source>
</evidence>
<proteinExistence type="inferred from homology"/>
<evidence type="ECO:0000256" key="9">
    <source>
        <dbReference type="ARBA" id="ARBA00023180"/>
    </source>
</evidence>
<comment type="subcellular location">
    <subcellularLocation>
        <location evidence="1">Cell membrane</location>
        <topology evidence="1">Multi-pass membrane protein</topology>
    </subcellularLocation>
</comment>
<evidence type="ECO:0000256" key="1">
    <source>
        <dbReference type="ARBA" id="ARBA00004651"/>
    </source>
</evidence>
<feature type="transmembrane region" description="Helical" evidence="10">
    <location>
        <begin position="356"/>
        <end position="378"/>
    </location>
</feature>
<keyword evidence="6 10" id="KW-0472">Membrane</keyword>
<evidence type="ECO:0000256" key="10">
    <source>
        <dbReference type="SAM" id="Phobius"/>
    </source>
</evidence>
<keyword evidence="3" id="KW-1003">Cell membrane</keyword>
<dbReference type="PRINTS" id="PR01609">
    <property type="entry name" value="CD36FAMILY"/>
</dbReference>
<evidence type="ECO:0000256" key="2">
    <source>
        <dbReference type="ARBA" id="ARBA00010532"/>
    </source>
</evidence>
<dbReference type="GO" id="GO:0005044">
    <property type="term" value="F:scavenger receptor activity"/>
    <property type="evidence" value="ECO:0007669"/>
    <property type="project" value="TreeGrafter"/>
</dbReference>
<reference evidence="11" key="2">
    <citation type="submission" date="2023-04" db="EMBL/GenBank/DDBJ databases">
        <authorList>
            <person name="Bu L."/>
            <person name="Lu L."/>
            <person name="Laidemitt M.R."/>
            <person name="Zhang S.M."/>
            <person name="Mutuku M."/>
            <person name="Mkoji G."/>
            <person name="Steinauer M."/>
            <person name="Loker E.S."/>
        </authorList>
    </citation>
    <scope>NUCLEOTIDE SEQUENCE</scope>
    <source>
        <strain evidence="11">KasaAsao</strain>
        <tissue evidence="11">Whole Snail</tissue>
    </source>
</reference>
<keyword evidence="7" id="KW-1015">Disulfide bond</keyword>
<dbReference type="GO" id="GO:0005886">
    <property type="term" value="C:plasma membrane"/>
    <property type="evidence" value="ECO:0007669"/>
    <property type="project" value="UniProtKB-SubCell"/>
</dbReference>
<dbReference type="GO" id="GO:0005737">
    <property type="term" value="C:cytoplasm"/>
    <property type="evidence" value="ECO:0007669"/>
    <property type="project" value="TreeGrafter"/>
</dbReference>
<evidence type="ECO:0000256" key="8">
    <source>
        <dbReference type="ARBA" id="ARBA00023170"/>
    </source>
</evidence>
<dbReference type="AlphaFoldDB" id="A0AAD8ARJ2"/>
<comment type="caution">
    <text evidence="11">The sequence shown here is derived from an EMBL/GenBank/DDBJ whole genome shotgun (WGS) entry which is preliminary data.</text>
</comment>
<evidence type="ECO:0000256" key="7">
    <source>
        <dbReference type="ARBA" id="ARBA00023157"/>
    </source>
</evidence>